<keyword evidence="2" id="KW-1185">Reference proteome</keyword>
<reference evidence="1 2" key="1">
    <citation type="submission" date="2017-06" db="EMBL/GenBank/DDBJ databases">
        <title>Complete genome sequence of Nitrospirillum amazonense strain CBAmC, an endophytic nitrogen-fixing and plant growth-promoting bacterium, isolated from sugarcane.</title>
        <authorList>
            <person name="Schwab S."/>
            <person name="dos Santos Teixeira K.R."/>
            <person name="Simoes Araujo J.L."/>
            <person name="Soares Vidal M."/>
            <person name="Borges de Freitas H.R."/>
            <person name="Rivello Crivelaro A.L."/>
            <person name="Bueno de Camargo Nunes A."/>
            <person name="dos Santos C.M."/>
            <person name="Palmeira da Silva Rosa D."/>
            <person name="da Silva Padilha D."/>
            <person name="da Silva E."/>
            <person name="Araujo Terra L."/>
            <person name="Soares Mendes V."/>
            <person name="Farinelli L."/>
            <person name="Magalhaes Cruz L."/>
            <person name="Baldani J.I."/>
        </authorList>
    </citation>
    <scope>NUCLEOTIDE SEQUENCE [LARGE SCALE GENOMIC DNA]</scope>
    <source>
        <strain evidence="1 2">CBAmC</strain>
    </source>
</reference>
<evidence type="ECO:0008006" key="3">
    <source>
        <dbReference type="Google" id="ProtNLM"/>
    </source>
</evidence>
<evidence type="ECO:0000313" key="1">
    <source>
        <dbReference type="EMBL" id="ASG20865.1"/>
    </source>
</evidence>
<dbReference type="InterPro" id="IPR029063">
    <property type="entry name" value="SAM-dependent_MTases_sf"/>
</dbReference>
<accession>A0A248JQ88</accession>
<dbReference type="SUPFAM" id="SSF53335">
    <property type="entry name" value="S-adenosyl-L-methionine-dependent methyltransferases"/>
    <property type="match status" value="1"/>
</dbReference>
<dbReference type="CDD" id="cd02440">
    <property type="entry name" value="AdoMet_MTases"/>
    <property type="match status" value="1"/>
</dbReference>
<dbReference type="Gene3D" id="3.40.50.150">
    <property type="entry name" value="Vaccinia Virus protein VP39"/>
    <property type="match status" value="1"/>
</dbReference>
<evidence type="ECO:0000313" key="2">
    <source>
        <dbReference type="Proteomes" id="UP000197153"/>
    </source>
</evidence>
<gene>
    <name evidence="1" type="ORF">Y958_08610</name>
</gene>
<dbReference type="AlphaFoldDB" id="A0A248JQ88"/>
<dbReference type="EMBL" id="CP022110">
    <property type="protein sequence ID" value="ASG20865.1"/>
    <property type="molecule type" value="Genomic_DNA"/>
</dbReference>
<dbReference type="Proteomes" id="UP000197153">
    <property type="component" value="Chromosome 1"/>
</dbReference>
<organism evidence="1 2">
    <name type="scientific">Nitrospirillum viridazoti CBAmc</name>
    <dbReference type="NCBI Taxonomy" id="1441467"/>
    <lineage>
        <taxon>Bacteria</taxon>
        <taxon>Pseudomonadati</taxon>
        <taxon>Pseudomonadota</taxon>
        <taxon>Alphaproteobacteria</taxon>
        <taxon>Rhodospirillales</taxon>
        <taxon>Azospirillaceae</taxon>
        <taxon>Nitrospirillum</taxon>
        <taxon>Nitrospirillum viridazoti</taxon>
    </lineage>
</organism>
<name>A0A248JQ88_9PROT</name>
<proteinExistence type="predicted"/>
<protein>
    <recommendedName>
        <fullName evidence="3">Spermidine synthase</fullName>
    </recommendedName>
</protein>
<sequence length="244" mass="26908">MSDTATFPLFYPTYQPFMGERWEMRLAALVICPGYWSGPRMVENMAALIRHDSGNTRAWMSMTPMETESQEIGCQLASGRTVVMGMGMGWAVANAALNPAVTAVTVVEFDPEVLAAVEQSGIFRQLPPEAAAKITIHQGDAYTWTPVDGQPFDTLLADIWLPLHGLHREAQVRTMAANTGATRIYFWGQEMNMAWRLKELGLPVDAAGIARVVAEWGLPLLGPDQPDYAERAATAAERWLRAPE</sequence>
<dbReference type="RefSeq" id="WP_088871671.1">
    <property type="nucleotide sequence ID" value="NZ_CP022110.1"/>
</dbReference>
<dbReference type="KEGG" id="nao:Y958_08610"/>